<evidence type="ECO:0000313" key="1">
    <source>
        <dbReference type="EMBL" id="OQD52738.1"/>
    </source>
</evidence>
<accession>A0A1V6MK37</accession>
<organism evidence="1 2">
    <name type="scientific">Streptomyces phaeoluteigriseus</name>
    <dbReference type="NCBI Taxonomy" id="114686"/>
    <lineage>
        <taxon>Bacteria</taxon>
        <taxon>Bacillati</taxon>
        <taxon>Actinomycetota</taxon>
        <taxon>Actinomycetes</taxon>
        <taxon>Kitasatosporales</taxon>
        <taxon>Streptomycetaceae</taxon>
        <taxon>Streptomyces</taxon>
        <taxon>Streptomyces aurantiacus group</taxon>
    </lineage>
</organism>
<sequence>MKCELPDAGDLPRRQYSGWACVWCGASLREGGKSAGIARGRIGAHRLDVEVYECLPGRGCGDEPRAAAAPQA</sequence>
<name>A0A1V6MK37_9ACTN</name>
<dbReference type="STRING" id="114686.BM536_032020"/>
<comment type="caution">
    <text evidence="1">The sequence shown here is derived from an EMBL/GenBank/DDBJ whole genome shotgun (WGS) entry which is preliminary data.</text>
</comment>
<dbReference type="EMBL" id="MPOH02000019">
    <property type="protein sequence ID" value="OQD52738.1"/>
    <property type="molecule type" value="Genomic_DNA"/>
</dbReference>
<dbReference type="AlphaFoldDB" id="A0A1V6MK37"/>
<protein>
    <submittedName>
        <fullName evidence="1">Uncharacterized protein</fullName>
    </submittedName>
</protein>
<reference evidence="1 2" key="2">
    <citation type="submission" date="2017-02" db="EMBL/GenBank/DDBJ databases">
        <title>Draft genome sequence of Streptomyces phaeoluteigriseus type strain DSM41896.</title>
        <authorList>
            <person name="Salih T.S."/>
            <person name="Algora Gallardo L."/>
            <person name="Melo Santos T."/>
            <person name="Filgueira Martinez S."/>
            <person name="Herron P.R."/>
        </authorList>
    </citation>
    <scope>NUCLEOTIDE SEQUENCE [LARGE SCALE GENOMIC DNA]</scope>
    <source>
        <strain evidence="1 2">DSM 41896</strain>
    </source>
</reference>
<reference evidence="2" key="1">
    <citation type="submission" date="2016-11" db="EMBL/GenBank/DDBJ databases">
        <authorList>
            <person name="Schniete J.K."/>
            <person name="Salih T."/>
            <person name="Algora Gallardo L."/>
            <person name="Martinez Fernandez S."/>
            <person name="Herron P.R."/>
        </authorList>
    </citation>
    <scope>NUCLEOTIDE SEQUENCE [LARGE SCALE GENOMIC DNA]</scope>
    <source>
        <strain evidence="2">DSM 41896</strain>
    </source>
</reference>
<dbReference type="Proteomes" id="UP000184286">
    <property type="component" value="Unassembled WGS sequence"/>
</dbReference>
<proteinExistence type="predicted"/>
<evidence type="ECO:0000313" key="2">
    <source>
        <dbReference type="Proteomes" id="UP000184286"/>
    </source>
</evidence>
<gene>
    <name evidence="1" type="ORF">BM536_032020</name>
</gene>